<keyword evidence="2" id="KW-0472">Membrane</keyword>
<evidence type="ECO:0000313" key="3">
    <source>
        <dbReference type="EMBL" id="KAL2609832.1"/>
    </source>
</evidence>
<gene>
    <name evidence="3" type="ORF">R1flu_028405</name>
</gene>
<dbReference type="Gene3D" id="3.10.20.550">
    <property type="entry name" value="ASAP complex, SAP18 subunit"/>
    <property type="match status" value="1"/>
</dbReference>
<comment type="caution">
    <text evidence="3">The sequence shown here is derived from an EMBL/GenBank/DDBJ whole genome shotgun (WGS) entry which is preliminary data.</text>
</comment>
<dbReference type="PANTHER" id="PTHR13082:SF0">
    <property type="entry name" value="HISTONE DEACETYLASE COMPLEX SUBUNIT SAP18"/>
    <property type="match status" value="1"/>
</dbReference>
<keyword evidence="2" id="KW-1133">Transmembrane helix</keyword>
<dbReference type="AlphaFoldDB" id="A0ABD1XLK2"/>
<evidence type="ECO:0000313" key="4">
    <source>
        <dbReference type="Proteomes" id="UP001605036"/>
    </source>
</evidence>
<proteinExistence type="inferred from homology"/>
<comment type="similarity">
    <text evidence="1">Belongs to the SAP18 family.</text>
</comment>
<keyword evidence="4" id="KW-1185">Reference proteome</keyword>
<evidence type="ECO:0008006" key="5">
    <source>
        <dbReference type="Google" id="ProtNLM"/>
    </source>
</evidence>
<accession>A0ABD1XLK2</accession>
<dbReference type="Pfam" id="PF06487">
    <property type="entry name" value="SAP18"/>
    <property type="match status" value="1"/>
</dbReference>
<reference evidence="3 4" key="1">
    <citation type="submission" date="2024-09" db="EMBL/GenBank/DDBJ databases">
        <title>Chromosome-scale assembly of Riccia fluitans.</title>
        <authorList>
            <person name="Paukszto L."/>
            <person name="Sawicki J."/>
            <person name="Karawczyk K."/>
            <person name="Piernik-Szablinska J."/>
            <person name="Szczecinska M."/>
            <person name="Mazdziarz M."/>
        </authorList>
    </citation>
    <scope>NUCLEOTIDE SEQUENCE [LARGE SCALE GENOMIC DNA]</scope>
    <source>
        <strain evidence="3">Rf_01</strain>
        <tissue evidence="3">Aerial parts of the thallus</tissue>
    </source>
</reference>
<evidence type="ECO:0000256" key="2">
    <source>
        <dbReference type="SAM" id="Phobius"/>
    </source>
</evidence>
<dbReference type="Proteomes" id="UP001605036">
    <property type="component" value="Unassembled WGS sequence"/>
</dbReference>
<sequence>MPGPLGFLLYDGHLVIYFDYDLARVVGWLTFTPAFHSAFLATPIALIVAVAGGDRQSSKMSLAAAAAAAAADVQARPARMPNSAPRMQQAPPRPPLVDREKTCPLLLRVFTKNGGHHTVEDFAVRGKEPKEEVQIYTWRDATLRELTELVKEVSPAARRREARLSFAFVYPDRRGRNVIRNVGMTHSNGHTRRGGDDGRTLAELSFQTGDFLDVAIYC</sequence>
<dbReference type="InterPro" id="IPR010516">
    <property type="entry name" value="SAP18"/>
</dbReference>
<dbReference type="EMBL" id="JBHFFA010000008">
    <property type="protein sequence ID" value="KAL2609832.1"/>
    <property type="molecule type" value="Genomic_DNA"/>
</dbReference>
<protein>
    <recommendedName>
        <fullName evidence="5">Histone deacetylase complex subunit SAP18</fullName>
    </recommendedName>
</protein>
<feature type="transmembrane region" description="Helical" evidence="2">
    <location>
        <begin position="34"/>
        <end position="52"/>
    </location>
</feature>
<dbReference type="InterPro" id="IPR042534">
    <property type="entry name" value="SAP18_sf"/>
</dbReference>
<organism evidence="3 4">
    <name type="scientific">Riccia fluitans</name>
    <dbReference type="NCBI Taxonomy" id="41844"/>
    <lineage>
        <taxon>Eukaryota</taxon>
        <taxon>Viridiplantae</taxon>
        <taxon>Streptophyta</taxon>
        <taxon>Embryophyta</taxon>
        <taxon>Marchantiophyta</taxon>
        <taxon>Marchantiopsida</taxon>
        <taxon>Marchantiidae</taxon>
        <taxon>Marchantiales</taxon>
        <taxon>Ricciaceae</taxon>
        <taxon>Riccia</taxon>
    </lineage>
</organism>
<dbReference type="PANTHER" id="PTHR13082">
    <property type="entry name" value="SAP18"/>
    <property type="match status" value="1"/>
</dbReference>
<keyword evidence="2" id="KW-0812">Transmembrane</keyword>
<name>A0ABD1XLK2_9MARC</name>
<evidence type="ECO:0000256" key="1">
    <source>
        <dbReference type="ARBA" id="ARBA00009143"/>
    </source>
</evidence>